<evidence type="ECO:0000256" key="2">
    <source>
        <dbReference type="ARBA" id="ARBA00022448"/>
    </source>
</evidence>
<proteinExistence type="inferred from homology"/>
<feature type="binding site" evidence="6">
    <location>
        <position position="119"/>
    </location>
    <ligand>
        <name>Fe cation</name>
        <dbReference type="ChEBI" id="CHEBI:24875"/>
        <label>2</label>
    </ligand>
</feature>
<reference evidence="9" key="1">
    <citation type="submission" date="2017-02" db="EMBL/GenBank/DDBJ databases">
        <authorList>
            <person name="Varghese N."/>
            <person name="Submissions S."/>
        </authorList>
    </citation>
    <scope>NUCLEOTIDE SEQUENCE [LARGE SCALE GENOMIC DNA]</scope>
    <source>
        <strain evidence="9">USBA 833</strain>
    </source>
</reference>
<dbReference type="PROSITE" id="PS00550">
    <property type="entry name" value="HEMERYTHRINS"/>
    <property type="match status" value="1"/>
</dbReference>
<dbReference type="Proteomes" id="UP000190105">
    <property type="component" value="Unassembled WGS sequence"/>
</dbReference>
<evidence type="ECO:0000256" key="3">
    <source>
        <dbReference type="ARBA" id="ARBA00022621"/>
    </source>
</evidence>
<dbReference type="InterPro" id="IPR012312">
    <property type="entry name" value="Hemerythrin-like"/>
</dbReference>
<dbReference type="PANTHER" id="PTHR37164:SF1">
    <property type="entry name" value="BACTERIOHEMERYTHRIN"/>
    <property type="match status" value="1"/>
</dbReference>
<dbReference type="GO" id="GO:0005344">
    <property type="term" value="F:oxygen carrier activity"/>
    <property type="evidence" value="ECO:0007669"/>
    <property type="project" value="UniProtKB-UniRule"/>
</dbReference>
<feature type="domain" description="Hemerythrin-like" evidence="7">
    <location>
        <begin position="11"/>
        <end position="126"/>
    </location>
</feature>
<dbReference type="GO" id="GO:0005506">
    <property type="term" value="F:iron ion binding"/>
    <property type="evidence" value="ECO:0007669"/>
    <property type="project" value="UniProtKB-UniRule"/>
</dbReference>
<feature type="binding site" evidence="6">
    <location>
        <position position="78"/>
    </location>
    <ligand>
        <name>Fe cation</name>
        <dbReference type="ChEBI" id="CHEBI:24875"/>
        <label>2</label>
    </ligand>
</feature>
<dbReference type="InterPro" id="IPR016131">
    <property type="entry name" value="Haemerythrin_Fe_BS"/>
</dbReference>
<dbReference type="NCBIfam" id="NF033749">
    <property type="entry name" value="bact_hemeryth"/>
    <property type="match status" value="1"/>
</dbReference>
<feature type="binding site" evidence="6">
    <location>
        <position position="82"/>
    </location>
    <ligand>
        <name>Fe cation</name>
        <dbReference type="ChEBI" id="CHEBI:24875"/>
        <label>2</label>
    </ligand>
</feature>
<evidence type="ECO:0000259" key="7">
    <source>
        <dbReference type="Pfam" id="PF01814"/>
    </source>
</evidence>
<keyword evidence="2 6" id="KW-0813">Transport</keyword>
<dbReference type="RefSeq" id="WP_078695123.1">
    <property type="nucleotide sequence ID" value="NZ_FUYH01000001.1"/>
</dbReference>
<feature type="binding site" evidence="6">
    <location>
        <position position="124"/>
    </location>
    <ligand>
        <name>Fe cation</name>
        <dbReference type="ChEBI" id="CHEBI:24875"/>
        <label>1</label>
    </ligand>
</feature>
<gene>
    <name evidence="8" type="ORF">SAMN05443428_10186</name>
</gene>
<dbReference type="InterPro" id="IPR035938">
    <property type="entry name" value="Hemerythrin-like_sf"/>
</dbReference>
<comment type="subunit">
    <text evidence="6">Monomer.</text>
</comment>
<dbReference type="AlphaFoldDB" id="A0A1T4WGI6"/>
<protein>
    <recommendedName>
        <fullName evidence="6">Bacteriohemerythrin</fullName>
    </recommendedName>
</protein>
<evidence type="ECO:0000256" key="5">
    <source>
        <dbReference type="ARBA" id="ARBA00023004"/>
    </source>
</evidence>
<dbReference type="Gene3D" id="1.20.120.50">
    <property type="entry name" value="Hemerythrin-like"/>
    <property type="match status" value="1"/>
</dbReference>
<feature type="binding site" evidence="6">
    <location>
        <position position="63"/>
    </location>
    <ligand>
        <name>Fe cation</name>
        <dbReference type="ChEBI" id="CHEBI:24875"/>
        <label>1</label>
    </ligand>
</feature>
<dbReference type="InterPro" id="IPR023504">
    <property type="entry name" value="Bacteriohemerythrin-like"/>
</dbReference>
<name>A0A1T4WGI6_9CLOT</name>
<organism evidence="8 9">
    <name type="scientific">Caloramator quimbayensis</name>
    <dbReference type="NCBI Taxonomy" id="1147123"/>
    <lineage>
        <taxon>Bacteria</taxon>
        <taxon>Bacillati</taxon>
        <taxon>Bacillota</taxon>
        <taxon>Clostridia</taxon>
        <taxon>Eubacteriales</taxon>
        <taxon>Clostridiaceae</taxon>
        <taxon>Caloramator</taxon>
    </lineage>
</organism>
<dbReference type="CDD" id="cd12107">
    <property type="entry name" value="Hemerythrin"/>
    <property type="match status" value="1"/>
</dbReference>
<keyword evidence="4 6" id="KW-0479">Metal-binding</keyword>
<feature type="binding site" evidence="6">
    <location>
        <position position="19"/>
    </location>
    <ligand>
        <name>Fe cation</name>
        <dbReference type="ChEBI" id="CHEBI:24875"/>
        <label>1</label>
    </ligand>
</feature>
<feature type="binding site" evidence="6">
    <location>
        <position position="124"/>
    </location>
    <ligand>
        <name>Fe cation</name>
        <dbReference type="ChEBI" id="CHEBI:24875"/>
        <label>2</label>
    </ligand>
</feature>
<keyword evidence="3 6" id="KW-0561">Oxygen transport</keyword>
<comment type="similarity">
    <text evidence="1 6">Belongs to the hemerythrin family.</text>
</comment>
<evidence type="ECO:0000313" key="9">
    <source>
        <dbReference type="Proteomes" id="UP000190105"/>
    </source>
</evidence>
<dbReference type="InterPro" id="IPR012827">
    <property type="entry name" value="Hemerythrin_metal-bd"/>
</dbReference>
<dbReference type="HAMAP" id="MF_00556">
    <property type="entry name" value="Hemerythrin"/>
    <property type="match status" value="1"/>
</dbReference>
<evidence type="ECO:0000256" key="4">
    <source>
        <dbReference type="ARBA" id="ARBA00022723"/>
    </source>
</evidence>
<evidence type="ECO:0000256" key="1">
    <source>
        <dbReference type="ARBA" id="ARBA00010587"/>
    </source>
</evidence>
<accession>A0A1T4WGI6</accession>
<evidence type="ECO:0000313" key="8">
    <source>
        <dbReference type="EMBL" id="SKA75761.1"/>
    </source>
</evidence>
<keyword evidence="9" id="KW-1185">Reference proteome</keyword>
<dbReference type="SUPFAM" id="SSF47188">
    <property type="entry name" value="Hemerythrin-like"/>
    <property type="match status" value="1"/>
</dbReference>
<keyword evidence="5 6" id="KW-0408">Iron</keyword>
<comment type="function">
    <text evidence="6">Oxygen-binding protein. May be involved in a storage mechanism or for delivery to oxygen-requiring enzymes. The oxygen-binding site contains two iron atoms.</text>
</comment>
<sequence length="132" mass="15895">MIVWKDEYSIGVEHIDNQHRHLVEIANKAYDVLENQFYTDKYDKIAEILDELKGYTVLHFRDEEELMTNLKYKKFLSHKVEHDDFINKVKSIDLEKVDLNQEKYLLDIVNFIVDWLVSHIIEKDKLITQDNL</sequence>
<dbReference type="InterPro" id="IPR050669">
    <property type="entry name" value="Hemerythrin"/>
</dbReference>
<dbReference type="OrthoDB" id="9797092at2"/>
<evidence type="ECO:0000256" key="6">
    <source>
        <dbReference type="HAMAP-Rule" id="MF_00556"/>
    </source>
</evidence>
<feature type="binding site" evidence="6">
    <location>
        <position position="63"/>
    </location>
    <ligand>
        <name>Fe cation</name>
        <dbReference type="ChEBI" id="CHEBI:24875"/>
        <label>2</label>
    </ligand>
</feature>
<dbReference type="PANTHER" id="PTHR37164">
    <property type="entry name" value="BACTERIOHEMERYTHRIN"/>
    <property type="match status" value="1"/>
</dbReference>
<feature type="binding site" evidence="6">
    <location>
        <position position="59"/>
    </location>
    <ligand>
        <name>Fe cation</name>
        <dbReference type="ChEBI" id="CHEBI:24875"/>
        <label>1</label>
    </ligand>
</feature>
<dbReference type="Pfam" id="PF01814">
    <property type="entry name" value="Hemerythrin"/>
    <property type="match status" value="1"/>
</dbReference>
<dbReference type="EMBL" id="FUYH01000001">
    <property type="protein sequence ID" value="SKA75761.1"/>
    <property type="molecule type" value="Genomic_DNA"/>
</dbReference>
<dbReference type="NCBIfam" id="TIGR02481">
    <property type="entry name" value="hemeryth_dom"/>
    <property type="match status" value="1"/>
</dbReference>
<dbReference type="STRING" id="1147123.SAMN05443428_10186"/>